<keyword evidence="3" id="KW-1185">Reference proteome</keyword>
<dbReference type="AlphaFoldDB" id="A0A9N9TD40"/>
<comment type="similarity">
    <text evidence="1">Belongs to the prefoldin subunit alpha family.</text>
</comment>
<dbReference type="EMBL" id="OU898284">
    <property type="protein sequence ID" value="CAG9841038.1"/>
    <property type="molecule type" value="Genomic_DNA"/>
</dbReference>
<dbReference type="Pfam" id="PF02996">
    <property type="entry name" value="Prefoldin"/>
    <property type="match status" value="1"/>
</dbReference>
<name>A0A9N9TD40_DIABA</name>
<accession>A0A9N9TD40</accession>
<dbReference type="Proteomes" id="UP001153709">
    <property type="component" value="Chromosome 9"/>
</dbReference>
<dbReference type="Gene3D" id="1.10.287.370">
    <property type="match status" value="1"/>
</dbReference>
<dbReference type="InterPro" id="IPR011599">
    <property type="entry name" value="PFD_alpha_archaea"/>
</dbReference>
<dbReference type="GO" id="GO:0005737">
    <property type="term" value="C:cytoplasm"/>
    <property type="evidence" value="ECO:0007669"/>
    <property type="project" value="TreeGrafter"/>
</dbReference>
<evidence type="ECO:0000313" key="2">
    <source>
        <dbReference type="EMBL" id="CAG9841038.1"/>
    </source>
</evidence>
<dbReference type="InterPro" id="IPR009053">
    <property type="entry name" value="Prefoldin"/>
</dbReference>
<dbReference type="GO" id="GO:0006457">
    <property type="term" value="P:protein folding"/>
    <property type="evidence" value="ECO:0007669"/>
    <property type="project" value="InterPro"/>
</dbReference>
<dbReference type="OrthoDB" id="433124at2759"/>
<evidence type="ECO:0008006" key="4">
    <source>
        <dbReference type="Google" id="ProtNLM"/>
    </source>
</evidence>
<dbReference type="GO" id="GO:0051082">
    <property type="term" value="F:unfolded protein binding"/>
    <property type="evidence" value="ECO:0007669"/>
    <property type="project" value="InterPro"/>
</dbReference>
<evidence type="ECO:0000256" key="1">
    <source>
        <dbReference type="ARBA" id="ARBA00010048"/>
    </source>
</evidence>
<dbReference type="GO" id="GO:0016272">
    <property type="term" value="C:prefoldin complex"/>
    <property type="evidence" value="ECO:0007669"/>
    <property type="project" value="InterPro"/>
</dbReference>
<sequence>MNVNEVQEKVKEYENFIEDKLKRDLEDIVVILKDKSTKLKDWEEVKTTVKTIRRSKEKNRDMVVKVNIGGGILAQGEISDLEQIYIDVGLGYMLEMNHEEADRYADIRMNLLKKEIAHFRKMAVDVKVNIKLILLALSELQATLTPTNLSTSNK</sequence>
<dbReference type="InterPro" id="IPR004127">
    <property type="entry name" value="Prefoldin_subunit_alpha"/>
</dbReference>
<gene>
    <name evidence="2" type="ORF">DIABBA_LOCUS13638</name>
</gene>
<protein>
    <recommendedName>
        <fullName evidence="4">Protein UXT homolog</fullName>
    </recommendedName>
</protein>
<dbReference type="SUPFAM" id="SSF46579">
    <property type="entry name" value="Prefoldin"/>
    <property type="match status" value="1"/>
</dbReference>
<reference evidence="2" key="1">
    <citation type="submission" date="2022-01" db="EMBL/GenBank/DDBJ databases">
        <authorList>
            <person name="King R."/>
        </authorList>
    </citation>
    <scope>NUCLEOTIDE SEQUENCE</scope>
</reference>
<dbReference type="CDD" id="cd23158">
    <property type="entry name" value="Prefoldin_UXT"/>
    <property type="match status" value="1"/>
</dbReference>
<proteinExistence type="inferred from homology"/>
<organism evidence="2 3">
    <name type="scientific">Diabrotica balteata</name>
    <name type="common">Banded cucumber beetle</name>
    <dbReference type="NCBI Taxonomy" id="107213"/>
    <lineage>
        <taxon>Eukaryota</taxon>
        <taxon>Metazoa</taxon>
        <taxon>Ecdysozoa</taxon>
        <taxon>Arthropoda</taxon>
        <taxon>Hexapoda</taxon>
        <taxon>Insecta</taxon>
        <taxon>Pterygota</taxon>
        <taxon>Neoptera</taxon>
        <taxon>Endopterygota</taxon>
        <taxon>Coleoptera</taxon>
        <taxon>Polyphaga</taxon>
        <taxon>Cucujiformia</taxon>
        <taxon>Chrysomeloidea</taxon>
        <taxon>Chrysomelidae</taxon>
        <taxon>Galerucinae</taxon>
        <taxon>Diabroticina</taxon>
        <taxon>Diabroticites</taxon>
        <taxon>Diabrotica</taxon>
    </lineage>
</organism>
<dbReference type="PANTHER" id="PTHR12674">
    <property type="entry name" value="PREFOLDIN SUBUNIT 5"/>
    <property type="match status" value="1"/>
</dbReference>
<evidence type="ECO:0000313" key="3">
    <source>
        <dbReference type="Proteomes" id="UP001153709"/>
    </source>
</evidence>
<dbReference type="PANTHER" id="PTHR12674:SF2">
    <property type="entry name" value="PREFOLDIN SUBUNIT 5"/>
    <property type="match status" value="1"/>
</dbReference>